<keyword evidence="5 8" id="KW-0812">Transmembrane</keyword>
<evidence type="ECO:0000256" key="8">
    <source>
        <dbReference type="SAM" id="Phobius"/>
    </source>
</evidence>
<keyword evidence="6 8" id="KW-1133">Transmembrane helix</keyword>
<feature type="transmembrane region" description="Helical" evidence="8">
    <location>
        <begin position="134"/>
        <end position="154"/>
    </location>
</feature>
<feature type="transmembrane region" description="Helical" evidence="8">
    <location>
        <begin position="253"/>
        <end position="279"/>
    </location>
</feature>
<dbReference type="GO" id="GO:0005886">
    <property type="term" value="C:plasma membrane"/>
    <property type="evidence" value="ECO:0007669"/>
    <property type="project" value="UniProtKB-SubCell"/>
</dbReference>
<dbReference type="SUPFAM" id="SSF81345">
    <property type="entry name" value="ABC transporter involved in vitamin B12 uptake, BtuC"/>
    <property type="match status" value="1"/>
</dbReference>
<feature type="transmembrane region" description="Helical" evidence="8">
    <location>
        <begin position="161"/>
        <end position="183"/>
    </location>
</feature>
<keyword evidence="7 8" id="KW-0472">Membrane</keyword>
<comment type="similarity">
    <text evidence="2">Belongs to the binding-protein-dependent transport system permease family. FecCD subfamily.</text>
</comment>
<feature type="transmembrane region" description="Helical" evidence="8">
    <location>
        <begin position="291"/>
        <end position="316"/>
    </location>
</feature>
<name>A0AAU6SSK3_UNCXX</name>
<keyword evidence="3" id="KW-0813">Transport</keyword>
<gene>
    <name evidence="9" type="primary">fepG</name>
    <name evidence="9" type="ORF">MRN70_17480</name>
</gene>
<evidence type="ECO:0000256" key="6">
    <source>
        <dbReference type="ARBA" id="ARBA00022989"/>
    </source>
</evidence>
<dbReference type="EMBL" id="CP095339">
    <property type="protein sequence ID" value="XAG22931.1"/>
    <property type="molecule type" value="Genomic_DNA"/>
</dbReference>
<evidence type="ECO:0000256" key="2">
    <source>
        <dbReference type="ARBA" id="ARBA00007935"/>
    </source>
</evidence>
<comment type="subcellular location">
    <subcellularLocation>
        <location evidence="1">Cell membrane</location>
        <topology evidence="1">Multi-pass membrane protein</topology>
    </subcellularLocation>
</comment>
<evidence type="ECO:0000256" key="7">
    <source>
        <dbReference type="ARBA" id="ARBA00023136"/>
    </source>
</evidence>
<dbReference type="GO" id="GO:0033214">
    <property type="term" value="P:siderophore-iron import into cell"/>
    <property type="evidence" value="ECO:0007669"/>
    <property type="project" value="TreeGrafter"/>
</dbReference>
<dbReference type="PANTHER" id="PTHR30472:SF24">
    <property type="entry name" value="FERRIC ENTEROBACTIN TRANSPORT SYSTEM PERMEASE PROTEIN FEPG"/>
    <property type="match status" value="1"/>
</dbReference>
<dbReference type="PANTHER" id="PTHR30472">
    <property type="entry name" value="FERRIC ENTEROBACTIN TRANSPORT SYSTEM PERMEASE PROTEIN"/>
    <property type="match status" value="1"/>
</dbReference>
<evidence type="ECO:0000256" key="3">
    <source>
        <dbReference type="ARBA" id="ARBA00022448"/>
    </source>
</evidence>
<feature type="transmembrane region" description="Helical" evidence="8">
    <location>
        <begin position="79"/>
        <end position="97"/>
    </location>
</feature>
<proteinExistence type="inferred from homology"/>
<dbReference type="InterPro" id="IPR037294">
    <property type="entry name" value="ABC_BtuC-like"/>
</dbReference>
<evidence type="ECO:0000313" key="9">
    <source>
        <dbReference type="EMBL" id="XAG22931.1"/>
    </source>
</evidence>
<accession>A0AAU6SSK3</accession>
<evidence type="ECO:0000256" key="5">
    <source>
        <dbReference type="ARBA" id="ARBA00022692"/>
    </source>
</evidence>
<dbReference type="InterPro" id="IPR000522">
    <property type="entry name" value="ABC_transptr_permease_BtuC"/>
</dbReference>
<reference evidence="9" key="1">
    <citation type="submission" date="2022-03" db="EMBL/GenBank/DDBJ databases">
        <title>Sea Food Isolates.</title>
        <authorList>
            <person name="Li c."/>
        </authorList>
    </citation>
    <scope>NUCLEOTIDE SEQUENCE</scope>
    <source>
        <strain evidence="9">19PA01SH03</strain>
    </source>
</reference>
<sequence length="345" mass="36254">MQPSNTILLGSQNGWLNILISKRSLKWSLVLFCFTIIVAAFALSTGQLQTSFTELSQVLLGKGEKFLTAVILEWRLPRLTSGLIFGAALGVSGALFQSLIRNPLGSPDIIGFNTGAYTGALVVIILIGGSYFQIALGAIIGGIVCSGVVYLLAFKHGIEGFRLIIIGIGISAMLSALNTWMMVSSSLETAMTAALWGAGSLNGLSWKQIIPSLSFILVALIAAAMLTRKMNILEMGDDSAKILGISSEKTRQLALLFGVILTAAVTATTGPISFISLVAPQLVKKLMKEGGVALIPSALMGAMLLTLSDFIAANLFAPNQLPVGVVTISIGGCYLIYLLIQQSGS</sequence>
<dbReference type="AlphaFoldDB" id="A0AAU6SSK3"/>
<dbReference type="CDD" id="cd06550">
    <property type="entry name" value="TM_ABC_iron-siderophores_like"/>
    <property type="match status" value="1"/>
</dbReference>
<feature type="transmembrane region" description="Helical" evidence="8">
    <location>
        <begin position="209"/>
        <end position="226"/>
    </location>
</feature>
<dbReference type="GO" id="GO:0022857">
    <property type="term" value="F:transmembrane transporter activity"/>
    <property type="evidence" value="ECO:0007669"/>
    <property type="project" value="InterPro"/>
</dbReference>
<protein>
    <submittedName>
        <fullName evidence="9">Iron-enterobactin ABC transporter permease</fullName>
    </submittedName>
</protein>
<dbReference type="Gene3D" id="1.10.3470.10">
    <property type="entry name" value="ABC transporter involved in vitamin B12 uptake, BtuC"/>
    <property type="match status" value="1"/>
</dbReference>
<organism evidence="9">
    <name type="scientific">bacterium 19PA01SH03</name>
    <dbReference type="NCBI Taxonomy" id="2920705"/>
    <lineage>
        <taxon>Bacteria</taxon>
    </lineage>
</organism>
<feature type="transmembrane region" description="Helical" evidence="8">
    <location>
        <begin position="323"/>
        <end position="340"/>
    </location>
</feature>
<keyword evidence="4" id="KW-1003">Cell membrane</keyword>
<evidence type="ECO:0000256" key="1">
    <source>
        <dbReference type="ARBA" id="ARBA00004651"/>
    </source>
</evidence>
<feature type="transmembrane region" description="Helical" evidence="8">
    <location>
        <begin position="27"/>
        <end position="46"/>
    </location>
</feature>
<dbReference type="NCBIfam" id="NF007759">
    <property type="entry name" value="PRK10440.1"/>
    <property type="match status" value="1"/>
</dbReference>
<evidence type="ECO:0000256" key="4">
    <source>
        <dbReference type="ARBA" id="ARBA00022475"/>
    </source>
</evidence>
<dbReference type="Pfam" id="PF01032">
    <property type="entry name" value="FecCD"/>
    <property type="match status" value="1"/>
</dbReference>
<feature type="transmembrane region" description="Helical" evidence="8">
    <location>
        <begin position="109"/>
        <end position="128"/>
    </location>
</feature>